<reference evidence="1 2" key="1">
    <citation type="journal article" date="2015" name="Stand. Genomic Sci.">
        <title>Genomic Encyclopedia of Bacterial and Archaeal Type Strains, Phase III: the genomes of soil and plant-associated and newly described type strains.</title>
        <authorList>
            <person name="Whitman W.B."/>
            <person name="Woyke T."/>
            <person name="Klenk H.P."/>
            <person name="Zhou Y."/>
            <person name="Lilburn T.G."/>
            <person name="Beck B.J."/>
            <person name="De Vos P."/>
            <person name="Vandamme P."/>
            <person name="Eisen J.A."/>
            <person name="Garrity G."/>
            <person name="Hugenholtz P."/>
            <person name="Kyrpides N.C."/>
        </authorList>
    </citation>
    <scope>NUCLEOTIDE SEQUENCE [LARGE SCALE GENOMIC DNA]</scope>
    <source>
        <strain evidence="1 2">CGMCC 1.2546</strain>
    </source>
</reference>
<organism evidence="1 2">
    <name type="scientific">Mesorhizobium tianshanense</name>
    <dbReference type="NCBI Taxonomy" id="39844"/>
    <lineage>
        <taxon>Bacteria</taxon>
        <taxon>Pseudomonadati</taxon>
        <taxon>Pseudomonadota</taxon>
        <taxon>Alphaproteobacteria</taxon>
        <taxon>Hyphomicrobiales</taxon>
        <taxon>Phyllobacteriaceae</taxon>
        <taxon>Mesorhizobium</taxon>
    </lineage>
</organism>
<evidence type="ECO:0000313" key="1">
    <source>
        <dbReference type="EMBL" id="TWI33979.1"/>
    </source>
</evidence>
<comment type="caution">
    <text evidence="1">The sequence shown here is derived from an EMBL/GenBank/DDBJ whole genome shotgun (WGS) entry which is preliminary data.</text>
</comment>
<proteinExistence type="predicted"/>
<dbReference type="SUPFAM" id="SSF52402">
    <property type="entry name" value="Adenine nucleotide alpha hydrolases-like"/>
    <property type="match status" value="1"/>
</dbReference>
<dbReference type="Proteomes" id="UP000317122">
    <property type="component" value="Unassembled WGS sequence"/>
</dbReference>
<keyword evidence="2" id="KW-1185">Reference proteome</keyword>
<accession>A0A562NP31</accession>
<dbReference type="OrthoDB" id="5413327at2"/>
<name>A0A562NP31_9HYPH</name>
<gene>
    <name evidence="1" type="ORF">IQ26_03734</name>
</gene>
<dbReference type="RefSeq" id="WP_145719830.1">
    <property type="nucleotide sequence ID" value="NZ_BSPF01000002.1"/>
</dbReference>
<evidence type="ECO:0000313" key="2">
    <source>
        <dbReference type="Proteomes" id="UP000317122"/>
    </source>
</evidence>
<dbReference type="EMBL" id="VLKT01000023">
    <property type="protein sequence ID" value="TWI33979.1"/>
    <property type="molecule type" value="Genomic_DNA"/>
</dbReference>
<sequence>MLPPLELSFEEQSGIPDPSLLVVAIKGGRLRRSVIFKSSGPGLRKSGDVLLCLGLIPAMELGCDLVIDMPIDTSLFENAQRIQAMLCDWYPGYRPVNIHAERATAQYPPSRGSGVFFSAGVDSSYSLVDARSRLDGLVTLIGADVALSNSREAGHLKAVARNVGAAYGLETIIIETDIRTVFDRMIGWVEYHGAVLGAVRHMLADRFENQLIASSADESSWTRRWGSHPALDPLFGTDGARIEHHGLVHRLAKIQRILSEPMLMNNLRVCDYQHDNCGICEDCTFMVQALDTLGGLDRAPTFPTGASAGGRIKVTGEGSKSDLLHLEAAATATGRSRRLVDEIDRAMRWYETKKKINAVLRLPELKRRFKRLKRRYRYWRAAHRG</sequence>
<protein>
    <submittedName>
        <fullName evidence="1">Uncharacterized protein</fullName>
    </submittedName>
</protein>
<dbReference type="AlphaFoldDB" id="A0A562NP31"/>